<dbReference type="SUPFAM" id="SSF54631">
    <property type="entry name" value="CBS-domain pair"/>
    <property type="match status" value="1"/>
</dbReference>
<dbReference type="PANTHER" id="PTHR10314">
    <property type="entry name" value="CYSTATHIONINE BETA-SYNTHASE"/>
    <property type="match status" value="1"/>
</dbReference>
<keyword evidence="5" id="KW-0663">Pyridoxal phosphate</keyword>
<evidence type="ECO:0000256" key="2">
    <source>
        <dbReference type="ARBA" id="ARBA00005003"/>
    </source>
</evidence>
<dbReference type="PROSITE" id="PS51371">
    <property type="entry name" value="CBS"/>
    <property type="match status" value="1"/>
</dbReference>
<dbReference type="RefSeq" id="WP_095511396.1">
    <property type="nucleotide sequence ID" value="NZ_MQWD01000001.1"/>
</dbReference>
<organism evidence="13 14">
    <name type="scientific">Rubrivirga marina</name>
    <dbReference type="NCBI Taxonomy" id="1196024"/>
    <lineage>
        <taxon>Bacteria</taxon>
        <taxon>Pseudomonadati</taxon>
        <taxon>Rhodothermota</taxon>
        <taxon>Rhodothermia</taxon>
        <taxon>Rhodothermales</taxon>
        <taxon>Rubricoccaceae</taxon>
        <taxon>Rubrivirga</taxon>
    </lineage>
</organism>
<dbReference type="InterPro" id="IPR036052">
    <property type="entry name" value="TrpB-like_PALP_sf"/>
</dbReference>
<dbReference type="GO" id="GO:0006535">
    <property type="term" value="P:cysteine biosynthetic process from serine"/>
    <property type="evidence" value="ECO:0007669"/>
    <property type="project" value="InterPro"/>
</dbReference>
<evidence type="ECO:0000256" key="3">
    <source>
        <dbReference type="ARBA" id="ARBA00007103"/>
    </source>
</evidence>
<dbReference type="Gene3D" id="3.40.50.1100">
    <property type="match status" value="2"/>
</dbReference>
<name>A0A271J2I7_9BACT</name>
<evidence type="ECO:0000313" key="14">
    <source>
        <dbReference type="Proteomes" id="UP000216339"/>
    </source>
</evidence>
<dbReference type="InterPro" id="IPR050214">
    <property type="entry name" value="Cys_Synth/Cystath_Beta-Synth"/>
</dbReference>
<dbReference type="EC" id="4.2.1.22" evidence="4 10"/>
<dbReference type="Pfam" id="PF00571">
    <property type="entry name" value="CBS"/>
    <property type="match status" value="1"/>
</dbReference>
<dbReference type="SUPFAM" id="SSF53686">
    <property type="entry name" value="Tryptophan synthase beta subunit-like PLP-dependent enzymes"/>
    <property type="match status" value="1"/>
</dbReference>
<dbReference type="GO" id="GO:0016765">
    <property type="term" value="F:transferase activity, transferring alkyl or aryl (other than methyl) groups"/>
    <property type="evidence" value="ECO:0007669"/>
    <property type="project" value="UniProtKB-ARBA"/>
</dbReference>
<dbReference type="NCBIfam" id="TIGR01137">
    <property type="entry name" value="cysta_beta"/>
    <property type="match status" value="1"/>
</dbReference>
<keyword evidence="7" id="KW-0456">Lyase</keyword>
<evidence type="ECO:0000256" key="5">
    <source>
        <dbReference type="ARBA" id="ARBA00022898"/>
    </source>
</evidence>
<dbReference type="InterPro" id="IPR046342">
    <property type="entry name" value="CBS_dom_sf"/>
</dbReference>
<dbReference type="InterPro" id="IPR001216">
    <property type="entry name" value="P-phosphate_BS"/>
</dbReference>
<dbReference type="PROSITE" id="PS00901">
    <property type="entry name" value="CYS_SYNTHASE"/>
    <property type="match status" value="1"/>
</dbReference>
<dbReference type="EMBL" id="MQWD01000001">
    <property type="protein sequence ID" value="PAP77731.1"/>
    <property type="molecule type" value="Genomic_DNA"/>
</dbReference>
<dbReference type="UniPathway" id="UPA00136">
    <property type="reaction ID" value="UER00201"/>
</dbReference>
<dbReference type="AlphaFoldDB" id="A0A271J2I7"/>
<evidence type="ECO:0000256" key="1">
    <source>
        <dbReference type="ARBA" id="ARBA00001933"/>
    </source>
</evidence>
<evidence type="ECO:0000256" key="11">
    <source>
        <dbReference type="PROSITE-ProRule" id="PRU00703"/>
    </source>
</evidence>
<dbReference type="CDD" id="cd01561">
    <property type="entry name" value="CBS_like"/>
    <property type="match status" value="1"/>
</dbReference>
<keyword evidence="6 11" id="KW-0129">CBS domain</keyword>
<dbReference type="OrthoDB" id="9808024at2"/>
<evidence type="ECO:0000256" key="7">
    <source>
        <dbReference type="ARBA" id="ARBA00023239"/>
    </source>
</evidence>
<dbReference type="Proteomes" id="UP000216339">
    <property type="component" value="Unassembled WGS sequence"/>
</dbReference>
<dbReference type="SMART" id="SM00116">
    <property type="entry name" value="CBS"/>
    <property type="match status" value="1"/>
</dbReference>
<sequence length="464" mass="50177">MWSDSILDTIGNTPLVRLQTLGRDLPCTVLAKVEFFNPGGSVKDRIGMAMIEDAEAKGELKPGGTIIEGTSGNTGAGLAIAAIAKGYQCIFTTTDKQSPEKVDVLRALGAEVIVCPTNVAPDDPRSYYSVAKRLSTEIPNSFYPNQYDHPANTEAHYRTTGPELWDQTDGRITHFIAGAGTGGTISGTTKYLKEQKPSVKAIGVDPYGSVYAEYWRTGEFKESEIYPYLTEGVGEDILAGNMDFSLVDDYVQVDDKTSMRMTRRLAREEGLFVGQSCGMAVAGALDWLRAHEGELTEEDVVVILLPDSGFRYLSKTYDDEWMRRNGFLEEPDTLTLEDVLAVRPRAEAVIGVAPDDTLASAIEAMTQHGISQVPVLDGDEVVGSLNERGVLHRLIAEPEARDEPVRAVMGAPLPVVPASVHLDDLTATLDGEAGAVLVRAEAGGFDILTRSDLIAALARNGRPR</sequence>
<evidence type="ECO:0000256" key="6">
    <source>
        <dbReference type="ARBA" id="ARBA00023122"/>
    </source>
</evidence>
<dbReference type="GO" id="GO:0019343">
    <property type="term" value="P:cysteine biosynthetic process via cystathionine"/>
    <property type="evidence" value="ECO:0007669"/>
    <property type="project" value="InterPro"/>
</dbReference>
<feature type="domain" description="CBS" evidence="12">
    <location>
        <begin position="342"/>
        <end position="403"/>
    </location>
</feature>
<proteinExistence type="inferred from homology"/>
<accession>A0A271J2I7</accession>
<gene>
    <name evidence="13" type="ORF">BSZ37_15400</name>
</gene>
<comment type="caution">
    <text evidence="13">The sequence shown here is derived from an EMBL/GenBank/DDBJ whole genome shotgun (WGS) entry which is preliminary data.</text>
</comment>
<evidence type="ECO:0000256" key="4">
    <source>
        <dbReference type="ARBA" id="ARBA00012041"/>
    </source>
</evidence>
<comment type="pathway">
    <text evidence="2">Amino-acid biosynthesis; L-cysteine biosynthesis; L-cysteine from L-homocysteine and L-serine: step 1/2.</text>
</comment>
<comment type="similarity">
    <text evidence="3">Belongs to the cysteine synthase/cystathionine beta-synthase family.</text>
</comment>
<dbReference type="Pfam" id="PF00291">
    <property type="entry name" value="PALP"/>
    <property type="match status" value="1"/>
</dbReference>
<keyword evidence="14" id="KW-1185">Reference proteome</keyword>
<evidence type="ECO:0000256" key="8">
    <source>
        <dbReference type="ARBA" id="ARBA00026192"/>
    </source>
</evidence>
<evidence type="ECO:0000313" key="13">
    <source>
        <dbReference type="EMBL" id="PAP77731.1"/>
    </source>
</evidence>
<evidence type="ECO:0000256" key="10">
    <source>
        <dbReference type="NCBIfam" id="TIGR01137"/>
    </source>
</evidence>
<dbReference type="InterPro" id="IPR000644">
    <property type="entry name" value="CBS_dom"/>
</dbReference>
<dbReference type="InterPro" id="IPR005857">
    <property type="entry name" value="Cysta_beta_synth"/>
</dbReference>
<dbReference type="InterPro" id="IPR001926">
    <property type="entry name" value="TrpB-like_PALP"/>
</dbReference>
<comment type="cofactor">
    <cofactor evidence="1">
        <name>pyridoxal 5'-phosphate</name>
        <dbReference type="ChEBI" id="CHEBI:597326"/>
    </cofactor>
</comment>
<evidence type="ECO:0000259" key="12">
    <source>
        <dbReference type="PROSITE" id="PS51371"/>
    </source>
</evidence>
<dbReference type="Gene3D" id="3.10.580.10">
    <property type="entry name" value="CBS-domain"/>
    <property type="match status" value="1"/>
</dbReference>
<dbReference type="GO" id="GO:0004122">
    <property type="term" value="F:cystathionine beta-synthase activity"/>
    <property type="evidence" value="ECO:0007669"/>
    <property type="project" value="UniProtKB-UniRule"/>
</dbReference>
<protein>
    <recommendedName>
        <fullName evidence="8 10">Cystathionine beta-synthase</fullName>
        <ecNumber evidence="4 10">4.2.1.22</ecNumber>
    </recommendedName>
</protein>
<evidence type="ECO:0000256" key="9">
    <source>
        <dbReference type="ARBA" id="ARBA00047490"/>
    </source>
</evidence>
<reference evidence="13 14" key="1">
    <citation type="submission" date="2016-11" db="EMBL/GenBank/DDBJ databases">
        <title>Study of marine rhodopsin-containing bacteria.</title>
        <authorList>
            <person name="Yoshizawa S."/>
            <person name="Kumagai Y."/>
            <person name="Kogure K."/>
        </authorList>
    </citation>
    <scope>NUCLEOTIDE SEQUENCE [LARGE SCALE GENOMIC DNA]</scope>
    <source>
        <strain evidence="13 14">SAORIC-28</strain>
    </source>
</reference>
<dbReference type="FunFam" id="3.40.50.1100:FF:000118">
    <property type="entry name" value="Related to CYS4-cystathionine beta-synthase"/>
    <property type="match status" value="1"/>
</dbReference>
<comment type="catalytic activity">
    <reaction evidence="9">
        <text>L-homocysteine + L-serine = L,L-cystathionine + H2O</text>
        <dbReference type="Rhea" id="RHEA:10112"/>
        <dbReference type="ChEBI" id="CHEBI:15377"/>
        <dbReference type="ChEBI" id="CHEBI:33384"/>
        <dbReference type="ChEBI" id="CHEBI:58161"/>
        <dbReference type="ChEBI" id="CHEBI:58199"/>
        <dbReference type="EC" id="4.2.1.22"/>
    </reaction>
</comment>
<dbReference type="GO" id="GO:0005737">
    <property type="term" value="C:cytoplasm"/>
    <property type="evidence" value="ECO:0007669"/>
    <property type="project" value="InterPro"/>
</dbReference>
<dbReference type="FunFam" id="3.40.50.1100:FF:000003">
    <property type="entry name" value="Cystathionine beta-synthase"/>
    <property type="match status" value="1"/>
</dbReference>